<dbReference type="InterPro" id="IPR058624">
    <property type="entry name" value="MdtA-like_HH"/>
</dbReference>
<dbReference type="Pfam" id="PF25917">
    <property type="entry name" value="BSH_RND"/>
    <property type="match status" value="1"/>
</dbReference>
<sequence length="345" mass="38795">MANIKRNKQISNIVLTIVILAGICWVCSHFFHLGNVEYTDNAQVKQHITPINTRVPGFIKKIYFEEYQKVKKGDTLLVIEDSEFRLRLAQAEANYLNSLVGKDAMHTTISTTQNNILVTDASIKEAAVRLKNAEADFKRYSEMIKKNAVTAQQYDRVKTEFEAAKARYEQVTRQKQSTSLVKHEQTQRLQQNEAAIKLAEAELNLAKLNLSYTVIVATADGMTGRKNIHEGQLVQPGQTMVTLIDNAEKWVIANYKETQTSVMKNGQPVEIKVDAVSGVKFKGVVSSISDATGSSMSLMPQDNSAGNFVKVEQRIPVRIEFTSDNKKEDMERLRAGMNVECKIKY</sequence>
<evidence type="ECO:0000256" key="6">
    <source>
        <dbReference type="SAM" id="Phobius"/>
    </source>
</evidence>
<evidence type="ECO:0000259" key="7">
    <source>
        <dbReference type="Pfam" id="PF25876"/>
    </source>
</evidence>
<feature type="coiled-coil region" evidence="5">
    <location>
        <begin position="123"/>
        <end position="209"/>
    </location>
</feature>
<evidence type="ECO:0000256" key="5">
    <source>
        <dbReference type="SAM" id="Coils"/>
    </source>
</evidence>
<dbReference type="PANTHER" id="PTHR30386:SF26">
    <property type="entry name" value="TRANSPORT PROTEIN COMB"/>
    <property type="match status" value="1"/>
</dbReference>
<dbReference type="InterPro" id="IPR050739">
    <property type="entry name" value="MFP"/>
</dbReference>
<dbReference type="Pfam" id="PF25876">
    <property type="entry name" value="HH_MFP_RND"/>
    <property type="match status" value="1"/>
</dbReference>
<evidence type="ECO:0000256" key="3">
    <source>
        <dbReference type="ARBA" id="ARBA00022989"/>
    </source>
</evidence>
<proteinExistence type="predicted"/>
<evidence type="ECO:0000256" key="1">
    <source>
        <dbReference type="ARBA" id="ARBA00004167"/>
    </source>
</evidence>
<reference evidence="9" key="1">
    <citation type="submission" date="2022-12" db="EMBL/GenBank/DDBJ databases">
        <title>Phocaeicola acetigenes sp. nov., isolated feces from a healthy human.</title>
        <authorList>
            <person name="Do H."/>
            <person name="Ha Y.B."/>
            <person name="Kim J.-S."/>
            <person name="Suh M.K."/>
            <person name="Kim H.S."/>
            <person name="Lee J.-S."/>
        </authorList>
    </citation>
    <scope>NUCLEOTIDE SEQUENCE</scope>
    <source>
        <strain evidence="9">KGMB11183</strain>
    </source>
</reference>
<gene>
    <name evidence="9" type="ORF">O6P32_03805</name>
</gene>
<dbReference type="Gene3D" id="2.40.50.100">
    <property type="match status" value="1"/>
</dbReference>
<dbReference type="Gene3D" id="2.40.30.170">
    <property type="match status" value="1"/>
</dbReference>
<name>A0ABT4PFP8_9BACT</name>
<evidence type="ECO:0000313" key="10">
    <source>
        <dbReference type="Proteomes" id="UP001141933"/>
    </source>
</evidence>
<dbReference type="PANTHER" id="PTHR30386">
    <property type="entry name" value="MEMBRANE FUSION SUBUNIT OF EMRAB-TOLC MULTIDRUG EFFLUX PUMP"/>
    <property type="match status" value="1"/>
</dbReference>
<dbReference type="EMBL" id="JAPZVM010000002">
    <property type="protein sequence ID" value="MCZ8371831.1"/>
    <property type="molecule type" value="Genomic_DNA"/>
</dbReference>
<keyword evidence="4 6" id="KW-0472">Membrane</keyword>
<feature type="domain" description="Multidrug resistance protein MdtA-like barrel-sandwich hybrid" evidence="8">
    <location>
        <begin position="51"/>
        <end position="243"/>
    </location>
</feature>
<keyword evidence="5" id="KW-0175">Coiled coil</keyword>
<accession>A0ABT4PFP8</accession>
<feature type="transmembrane region" description="Helical" evidence="6">
    <location>
        <begin position="12"/>
        <end position="31"/>
    </location>
</feature>
<comment type="subcellular location">
    <subcellularLocation>
        <location evidence="1">Membrane</location>
        <topology evidence="1">Single-pass membrane protein</topology>
    </subcellularLocation>
</comment>
<keyword evidence="2 6" id="KW-0812">Transmembrane</keyword>
<dbReference type="RefSeq" id="WP_269876898.1">
    <property type="nucleotide sequence ID" value="NZ_JAPZVM010000002.1"/>
</dbReference>
<organism evidence="9 10">
    <name type="scientific">Phocaeicola acetigenes</name>
    <dbReference type="NCBI Taxonomy" id="3016083"/>
    <lineage>
        <taxon>Bacteria</taxon>
        <taxon>Pseudomonadati</taxon>
        <taxon>Bacteroidota</taxon>
        <taxon>Bacteroidia</taxon>
        <taxon>Bacteroidales</taxon>
        <taxon>Bacteroidaceae</taxon>
        <taxon>Phocaeicola</taxon>
    </lineage>
</organism>
<evidence type="ECO:0000313" key="9">
    <source>
        <dbReference type="EMBL" id="MCZ8371831.1"/>
    </source>
</evidence>
<dbReference type="Proteomes" id="UP001141933">
    <property type="component" value="Unassembled WGS sequence"/>
</dbReference>
<dbReference type="SUPFAM" id="SSF111369">
    <property type="entry name" value="HlyD-like secretion proteins"/>
    <property type="match status" value="3"/>
</dbReference>
<evidence type="ECO:0000259" key="8">
    <source>
        <dbReference type="Pfam" id="PF25917"/>
    </source>
</evidence>
<keyword evidence="3 6" id="KW-1133">Transmembrane helix</keyword>
<evidence type="ECO:0000256" key="2">
    <source>
        <dbReference type="ARBA" id="ARBA00022692"/>
    </source>
</evidence>
<evidence type="ECO:0000256" key="4">
    <source>
        <dbReference type="ARBA" id="ARBA00023136"/>
    </source>
</evidence>
<keyword evidence="10" id="KW-1185">Reference proteome</keyword>
<feature type="domain" description="Multidrug resistance protein MdtA-like alpha-helical hairpin" evidence="7">
    <location>
        <begin position="121"/>
        <end position="213"/>
    </location>
</feature>
<comment type="caution">
    <text evidence="9">The sequence shown here is derived from an EMBL/GenBank/DDBJ whole genome shotgun (WGS) entry which is preliminary data.</text>
</comment>
<protein>
    <submittedName>
        <fullName evidence="9">HlyD family secretion protein</fullName>
    </submittedName>
</protein>
<dbReference type="InterPro" id="IPR058625">
    <property type="entry name" value="MdtA-like_BSH"/>
</dbReference>
<dbReference type="Gene3D" id="1.10.287.470">
    <property type="entry name" value="Helix hairpin bin"/>
    <property type="match status" value="1"/>
</dbReference>